<keyword evidence="3" id="KW-1185">Reference proteome</keyword>
<feature type="compositionally biased region" description="Basic and acidic residues" evidence="1">
    <location>
        <begin position="521"/>
        <end position="534"/>
    </location>
</feature>
<feature type="region of interest" description="Disordered" evidence="1">
    <location>
        <begin position="610"/>
        <end position="669"/>
    </location>
</feature>
<dbReference type="AlphaFoldDB" id="A0A1C3YI59"/>
<accession>A0A1C3YI59</accession>
<feature type="compositionally biased region" description="Polar residues" evidence="1">
    <location>
        <begin position="627"/>
        <end position="643"/>
    </location>
</feature>
<reference evidence="3" key="1">
    <citation type="journal article" date="2007" name="Science">
        <title>The Fusarium graminearum genome reveals a link between localized polymorphism and pathogen specialization.</title>
        <authorList>
            <person name="Cuomo C.A."/>
            <person name="Gueldener U."/>
            <person name="Xu J.-R."/>
            <person name="Trail F."/>
            <person name="Turgeon B.G."/>
            <person name="Di Pietro A."/>
            <person name="Walton J.D."/>
            <person name="Ma L.-J."/>
            <person name="Baker S.E."/>
            <person name="Rep M."/>
            <person name="Adam G."/>
            <person name="Antoniw J."/>
            <person name="Baldwin T."/>
            <person name="Calvo S.E."/>
            <person name="Chang Y.-L."/>
            <person name="DeCaprio D."/>
            <person name="Gale L.R."/>
            <person name="Gnerre S."/>
            <person name="Goswami R.S."/>
            <person name="Hammond-Kosack K."/>
            <person name="Harris L.J."/>
            <person name="Hilburn K."/>
            <person name="Kennell J.C."/>
            <person name="Kroken S."/>
            <person name="Magnuson J.K."/>
            <person name="Mannhaupt G."/>
            <person name="Mauceli E.W."/>
            <person name="Mewes H.-W."/>
            <person name="Mitterbauer R."/>
            <person name="Muehlbauer G."/>
            <person name="Muensterkoetter M."/>
            <person name="Nelson D."/>
            <person name="O'Donnell K."/>
            <person name="Ouellet T."/>
            <person name="Qi W."/>
            <person name="Quesneville H."/>
            <person name="Roncero M.I.G."/>
            <person name="Seong K.-Y."/>
            <person name="Tetko I.V."/>
            <person name="Urban M."/>
            <person name="Waalwijk C."/>
            <person name="Ward T.J."/>
            <person name="Yao J."/>
            <person name="Birren B.W."/>
            <person name="Kistler H.C."/>
        </authorList>
    </citation>
    <scope>NUCLEOTIDE SEQUENCE [LARGE SCALE GENOMIC DNA]</scope>
    <source>
        <strain evidence="3">ATCC MYA-4620 / CBS 123657 / FGSC 9075 / NRRL 31084 / PH-1</strain>
    </source>
</reference>
<evidence type="ECO:0000313" key="3">
    <source>
        <dbReference type="Proteomes" id="UP000070720"/>
    </source>
</evidence>
<evidence type="ECO:0000313" key="2">
    <source>
        <dbReference type="EMBL" id="SCB64218.1"/>
    </source>
</evidence>
<organism evidence="2 3">
    <name type="scientific">Gibberella zeae (strain ATCC MYA-4620 / CBS 123657 / FGSC 9075 / NRRL 31084 / PH-1)</name>
    <name type="common">Wheat head blight fungus</name>
    <name type="synonym">Fusarium graminearum</name>
    <dbReference type="NCBI Taxonomy" id="229533"/>
    <lineage>
        <taxon>Eukaryota</taxon>
        <taxon>Fungi</taxon>
        <taxon>Dikarya</taxon>
        <taxon>Ascomycota</taxon>
        <taxon>Pezizomycotina</taxon>
        <taxon>Sordariomycetes</taxon>
        <taxon>Hypocreomycetidae</taxon>
        <taxon>Hypocreales</taxon>
        <taxon>Nectriaceae</taxon>
        <taxon>Fusarium</taxon>
    </lineage>
</organism>
<feature type="region of interest" description="Disordered" evidence="1">
    <location>
        <begin position="120"/>
        <end position="192"/>
    </location>
</feature>
<feature type="compositionally biased region" description="Polar residues" evidence="1">
    <location>
        <begin position="554"/>
        <end position="569"/>
    </location>
</feature>
<protein>
    <submittedName>
        <fullName evidence="2">Chromosome 1, complete genome</fullName>
    </submittedName>
</protein>
<feature type="compositionally biased region" description="Polar residues" evidence="1">
    <location>
        <begin position="660"/>
        <end position="669"/>
    </location>
</feature>
<feature type="compositionally biased region" description="Polar residues" evidence="1">
    <location>
        <begin position="480"/>
        <end position="493"/>
    </location>
</feature>
<evidence type="ECO:0000256" key="1">
    <source>
        <dbReference type="SAM" id="MobiDB-lite"/>
    </source>
</evidence>
<dbReference type="eggNOG" id="ENOG502QPW5">
    <property type="taxonomic scope" value="Eukaryota"/>
</dbReference>
<feature type="compositionally biased region" description="Polar residues" evidence="1">
    <location>
        <begin position="711"/>
        <end position="740"/>
    </location>
</feature>
<gene>
    <name evidence="2" type="ORF">FGRAMPH1_01T03279</name>
</gene>
<sequence length="740" mass="80638">MNPYVGAGNKPENPHGLPAPEEALLPGTLNPYHDGRIRTAVPSKLKGRTTRTQGNFSVLQMHVQKPEVTARDLAAKRTSERTAAAAKLASSQGYRHPRRLRLQSPVTSPVSVPVAISLTQTSSSPHPQLQSVVPPTPRPNSLPHITTSPTHQERSLQRQAVAAANTTLDTNTQQVDDPFTESNGLQGISPEHSRESFAVDTIQEGNTEQPDGPSTDQDPTQDTNMEVSDEPFMTVDSPGIETEHTSEVTTVMREVNKEQAREITVDLQETNTSHIAKPGSTPQPLSPAVVKAEQARILTLFRYTQPRFIVDQLVEALVHFGTMPDVPPTETSLFIQSAFNNGPGDLFVSWLSEIFPAIPLESHKMKKPPTGRPRGRPKGSIAGYNKETTTVQSVSAVFVPRPLEPHETTLIRDGPHKSQQAVADTQGPDVPLSPIQTAQSLTATIVPALRGQEDVTLQPVADVSGRTVAIPRMRPIFPSTAPTTKLSASNPTPAQRKKPTGRPRGRPPGSKNKLKSISKAQSEKVDQQDSRPDKLNYSVPQSGASWSQQQSGGPSDTTESTRVNPNQAVTRVAQADASNSLGGIKEKRKNTNTEVSNINQNLSFIALEEQRASQQAHPREGPATILPQASDSTVPTTNSSLHSQHAKRRRLSQEMMQRDPVSSTSSISGSRALSDVFESNLSLGFQSAQSRPLQYFSRHRNQNWDMENFYPGQQPQSQLHPRLQQPSRPLQLSRNMGSGA</sequence>
<dbReference type="VEuPathDB" id="FungiDB:FGRAMPH1_01G03279"/>
<feature type="region of interest" description="Disordered" evidence="1">
    <location>
        <begin position="706"/>
        <end position="740"/>
    </location>
</feature>
<dbReference type="Proteomes" id="UP000070720">
    <property type="component" value="Chromosome 1"/>
</dbReference>
<feature type="region of interest" description="Disordered" evidence="1">
    <location>
        <begin position="204"/>
        <end position="226"/>
    </location>
</feature>
<feature type="region of interest" description="Disordered" evidence="1">
    <location>
        <begin position="408"/>
        <end position="428"/>
    </location>
</feature>
<dbReference type="InParanoid" id="A0A1C3YI59"/>
<feature type="compositionally biased region" description="Basic residues" evidence="1">
    <location>
        <begin position="495"/>
        <end position="505"/>
    </location>
</feature>
<name>A0A1C3YI59_GIBZE</name>
<feature type="compositionally biased region" description="Polar residues" evidence="1">
    <location>
        <begin position="164"/>
        <end position="186"/>
    </location>
</feature>
<dbReference type="EMBL" id="HG970332">
    <property type="protein sequence ID" value="SCB64218.1"/>
    <property type="molecule type" value="Genomic_DNA"/>
</dbReference>
<feature type="region of interest" description="Disordered" evidence="1">
    <location>
        <begin position="474"/>
        <end position="594"/>
    </location>
</feature>
<reference evidence="3" key="2">
    <citation type="journal article" date="2010" name="Nature">
        <title>Comparative genomics reveals mobile pathogenicity chromosomes in Fusarium.</title>
        <authorList>
            <person name="Ma L.J."/>
            <person name="van der Does H.C."/>
            <person name="Borkovich K.A."/>
            <person name="Coleman J.J."/>
            <person name="Daboussi M.J."/>
            <person name="Di Pietro A."/>
            <person name="Dufresne M."/>
            <person name="Freitag M."/>
            <person name="Grabherr M."/>
            <person name="Henrissat B."/>
            <person name="Houterman P.M."/>
            <person name="Kang S."/>
            <person name="Shim W.B."/>
            <person name="Woloshuk C."/>
            <person name="Xie X."/>
            <person name="Xu J.R."/>
            <person name="Antoniw J."/>
            <person name="Baker S.E."/>
            <person name="Bluhm B.H."/>
            <person name="Breakspear A."/>
            <person name="Brown D.W."/>
            <person name="Butchko R.A."/>
            <person name="Chapman S."/>
            <person name="Coulson R."/>
            <person name="Coutinho P.M."/>
            <person name="Danchin E.G."/>
            <person name="Diener A."/>
            <person name="Gale L.R."/>
            <person name="Gardiner D.M."/>
            <person name="Goff S."/>
            <person name="Hammond-Kosack K.E."/>
            <person name="Hilburn K."/>
            <person name="Hua-Van A."/>
            <person name="Jonkers W."/>
            <person name="Kazan K."/>
            <person name="Kodira C.D."/>
            <person name="Koehrsen M."/>
            <person name="Kumar L."/>
            <person name="Lee Y.H."/>
            <person name="Li L."/>
            <person name="Manners J.M."/>
            <person name="Miranda-Saavedra D."/>
            <person name="Mukherjee M."/>
            <person name="Park G."/>
            <person name="Park J."/>
            <person name="Park S.Y."/>
            <person name="Proctor R.H."/>
            <person name="Regev A."/>
            <person name="Ruiz-Roldan M.C."/>
            <person name="Sain D."/>
            <person name="Sakthikumar S."/>
            <person name="Sykes S."/>
            <person name="Schwartz D.C."/>
            <person name="Turgeon B.G."/>
            <person name="Wapinski I."/>
            <person name="Yoder O."/>
            <person name="Young S."/>
            <person name="Zeng Q."/>
            <person name="Zhou S."/>
            <person name="Galagan J."/>
            <person name="Cuomo C.A."/>
            <person name="Kistler H.C."/>
            <person name="Rep M."/>
        </authorList>
    </citation>
    <scope>GENOME REANNOTATION</scope>
    <source>
        <strain evidence="3">ATCC MYA-4620 / CBS 123657 / FGSC 9075 / NRRL 31084 / PH-1</strain>
    </source>
</reference>
<reference evidence="2 3" key="3">
    <citation type="journal article" date="2015" name="BMC Genomics">
        <title>The completed genome sequence of the pathogenic ascomycete fungus Fusarium graminearum.</title>
        <authorList>
            <person name="King R."/>
            <person name="Urban M."/>
            <person name="Hammond-Kosack M.C."/>
            <person name="Hassani-Pak K."/>
            <person name="Hammond-Kosack K.E."/>
        </authorList>
    </citation>
    <scope>NUCLEOTIDE SEQUENCE [LARGE SCALE GENOMIC DNA]</scope>
    <source>
        <strain evidence="3">ATCC MYA-4620 / CBS 123657 / FGSC 9075 / NRRL 31084 / PH-1</strain>
    </source>
</reference>
<proteinExistence type="predicted"/>
<feature type="compositionally biased region" description="Basic residues" evidence="1">
    <location>
        <begin position="364"/>
        <end position="377"/>
    </location>
</feature>
<feature type="compositionally biased region" description="Polar residues" evidence="1">
    <location>
        <begin position="120"/>
        <end position="133"/>
    </location>
</feature>
<feature type="compositionally biased region" description="Low complexity" evidence="1">
    <location>
        <begin position="541"/>
        <end position="553"/>
    </location>
</feature>
<dbReference type="STRING" id="229533.A0A1C3YI59"/>
<feature type="region of interest" description="Disordered" evidence="1">
    <location>
        <begin position="362"/>
        <end position="383"/>
    </location>
</feature>